<evidence type="ECO:0000313" key="4">
    <source>
        <dbReference type="Proteomes" id="UP000663929"/>
    </source>
</evidence>
<evidence type="ECO:0000313" key="3">
    <source>
        <dbReference type="EMBL" id="QTD53035.1"/>
    </source>
</evidence>
<sequence>MIDHVGLDVRDYQKSLAFYRKALAPLDYELIVEIQGWAGFGRGGVPTFWIRGGRQTSQAVHIALRAKSREQVGAFHAAALAAGGRDNGEPGPRPHEHDYGAFVEDPDGHNIEAVCGEPA</sequence>
<dbReference type="KEGG" id="scor:J3U87_11280"/>
<accession>A0A8A4U2S6</accession>
<keyword evidence="4" id="KW-1185">Reference proteome</keyword>
<dbReference type="Proteomes" id="UP000663929">
    <property type="component" value="Chromosome"/>
</dbReference>
<dbReference type="InterPro" id="IPR029068">
    <property type="entry name" value="Glyas_Bleomycin-R_OHBP_Dase"/>
</dbReference>
<dbReference type="PROSITE" id="PS51819">
    <property type="entry name" value="VOC"/>
    <property type="match status" value="1"/>
</dbReference>
<dbReference type="InterPro" id="IPR004360">
    <property type="entry name" value="Glyas_Fos-R_dOase_dom"/>
</dbReference>
<dbReference type="RefSeq" id="WP_237383133.1">
    <property type="nucleotide sequence ID" value="NZ_CP071793.1"/>
</dbReference>
<feature type="compositionally biased region" description="Basic and acidic residues" evidence="1">
    <location>
        <begin position="86"/>
        <end position="99"/>
    </location>
</feature>
<evidence type="ECO:0000256" key="1">
    <source>
        <dbReference type="SAM" id="MobiDB-lite"/>
    </source>
</evidence>
<reference evidence="3" key="1">
    <citation type="submission" date="2021-03" db="EMBL/GenBank/DDBJ databases">
        <title>Acanthopleuribacteraceae sp. M133.</title>
        <authorList>
            <person name="Wang G."/>
        </authorList>
    </citation>
    <scope>NUCLEOTIDE SEQUENCE</scope>
    <source>
        <strain evidence="3">M133</strain>
    </source>
</reference>
<feature type="domain" description="VOC" evidence="2">
    <location>
        <begin position="1"/>
        <end position="116"/>
    </location>
</feature>
<organism evidence="3 4">
    <name type="scientific">Sulfidibacter corallicola</name>
    <dbReference type="NCBI Taxonomy" id="2818388"/>
    <lineage>
        <taxon>Bacteria</taxon>
        <taxon>Pseudomonadati</taxon>
        <taxon>Acidobacteriota</taxon>
        <taxon>Holophagae</taxon>
        <taxon>Acanthopleuribacterales</taxon>
        <taxon>Acanthopleuribacteraceae</taxon>
        <taxon>Sulfidibacter</taxon>
    </lineage>
</organism>
<dbReference type="PANTHER" id="PTHR35006">
    <property type="entry name" value="GLYOXALASE FAMILY PROTEIN (AFU_ORTHOLOGUE AFUA_5G14830)"/>
    <property type="match status" value="1"/>
</dbReference>
<name>A0A8A4U2S6_SULCO</name>
<dbReference type="PANTHER" id="PTHR35006:SF2">
    <property type="entry name" value="GLYOXALASE FAMILY PROTEIN (AFU_ORTHOLOGUE AFUA_5G14830)"/>
    <property type="match status" value="1"/>
</dbReference>
<protein>
    <submittedName>
        <fullName evidence="3">VOC family protein</fullName>
    </submittedName>
</protein>
<dbReference type="AlphaFoldDB" id="A0A8A4U2S6"/>
<feature type="region of interest" description="Disordered" evidence="1">
    <location>
        <begin position="82"/>
        <end position="108"/>
    </location>
</feature>
<evidence type="ECO:0000259" key="2">
    <source>
        <dbReference type="PROSITE" id="PS51819"/>
    </source>
</evidence>
<dbReference type="SUPFAM" id="SSF54593">
    <property type="entry name" value="Glyoxalase/Bleomycin resistance protein/Dihydroxybiphenyl dioxygenase"/>
    <property type="match status" value="1"/>
</dbReference>
<dbReference type="Pfam" id="PF00903">
    <property type="entry name" value="Glyoxalase"/>
    <property type="match status" value="1"/>
</dbReference>
<dbReference type="CDD" id="cd07262">
    <property type="entry name" value="VOC_like"/>
    <property type="match status" value="1"/>
</dbReference>
<proteinExistence type="predicted"/>
<dbReference type="EMBL" id="CP071793">
    <property type="protein sequence ID" value="QTD53035.1"/>
    <property type="molecule type" value="Genomic_DNA"/>
</dbReference>
<dbReference type="Gene3D" id="3.10.180.10">
    <property type="entry name" value="2,3-Dihydroxybiphenyl 1,2-Dioxygenase, domain 1"/>
    <property type="match status" value="1"/>
</dbReference>
<gene>
    <name evidence="3" type="ORF">J3U87_11280</name>
</gene>
<dbReference type="InterPro" id="IPR037523">
    <property type="entry name" value="VOC_core"/>
</dbReference>